<dbReference type="GO" id="GO:0008270">
    <property type="term" value="F:zinc ion binding"/>
    <property type="evidence" value="ECO:0007669"/>
    <property type="project" value="InterPro"/>
</dbReference>
<comment type="caution">
    <text evidence="3">The sequence shown here is derived from an EMBL/GenBank/DDBJ whole genome shotgun (WGS) entry which is preliminary data.</text>
</comment>
<dbReference type="InterPro" id="IPR002048">
    <property type="entry name" value="EF_hand_dom"/>
</dbReference>
<dbReference type="SUPFAM" id="SSF55846">
    <property type="entry name" value="N-acetylmuramoyl-L-alanine amidase-like"/>
    <property type="match status" value="1"/>
</dbReference>
<evidence type="ECO:0000313" key="3">
    <source>
        <dbReference type="EMBL" id="RMR60005.1"/>
    </source>
</evidence>
<name>A0A3M4W7F1_PSECI</name>
<evidence type="ECO:0000259" key="2">
    <source>
        <dbReference type="PROSITE" id="PS50222"/>
    </source>
</evidence>
<proteinExistence type="inferred from homology"/>
<dbReference type="GO" id="GO:0008745">
    <property type="term" value="F:N-acetylmuramoyl-L-alanine amidase activity"/>
    <property type="evidence" value="ECO:0007669"/>
    <property type="project" value="InterPro"/>
</dbReference>
<feature type="domain" description="EF-hand" evidence="2">
    <location>
        <begin position="136"/>
        <end position="158"/>
    </location>
</feature>
<dbReference type="PANTHER" id="PTHR11022">
    <property type="entry name" value="PEPTIDOGLYCAN RECOGNITION PROTEIN"/>
    <property type="match status" value="1"/>
</dbReference>
<dbReference type="PANTHER" id="PTHR11022:SF41">
    <property type="entry name" value="PEPTIDOGLYCAN-RECOGNITION PROTEIN LC-RELATED"/>
    <property type="match status" value="1"/>
</dbReference>
<comment type="similarity">
    <text evidence="1">Belongs to the N-acetylmuramoyl-L-alanine amidase 2 family.</text>
</comment>
<dbReference type="GO" id="GO:0005509">
    <property type="term" value="F:calcium ion binding"/>
    <property type="evidence" value="ECO:0007669"/>
    <property type="project" value="InterPro"/>
</dbReference>
<dbReference type="PROSITE" id="PS50222">
    <property type="entry name" value="EF_HAND_2"/>
    <property type="match status" value="1"/>
</dbReference>
<dbReference type="GO" id="GO:0009253">
    <property type="term" value="P:peptidoglycan catabolic process"/>
    <property type="evidence" value="ECO:0007669"/>
    <property type="project" value="InterPro"/>
</dbReference>
<dbReference type="SMART" id="SM00701">
    <property type="entry name" value="PGRP"/>
    <property type="match status" value="1"/>
</dbReference>
<sequence length="168" mass="18432">MQPMNQTSTPSTLKDRTSTDLIVVHCSATRATADIGVREITQWHIQRGFDTVGYHYVIRRNGELETGRAESTIGAHVRGHNSNSIGVCLAGGVDAGNKPENNFTPAQFATLETLLQQLKGRYPAARILGHRDLSPDRNGDGKITPDEFIKACPSFDVGEWWASRADAR</sequence>
<dbReference type="InterPro" id="IPR036505">
    <property type="entry name" value="Amidase/PGRP_sf"/>
</dbReference>
<dbReference type="CDD" id="cd06583">
    <property type="entry name" value="PGRP"/>
    <property type="match status" value="1"/>
</dbReference>
<evidence type="ECO:0000313" key="4">
    <source>
        <dbReference type="Proteomes" id="UP000278332"/>
    </source>
</evidence>
<protein>
    <submittedName>
        <fullName evidence="3">N-acetylmuramoyl-L-alanine amidase</fullName>
    </submittedName>
</protein>
<dbReference type="PROSITE" id="PS00018">
    <property type="entry name" value="EF_HAND_1"/>
    <property type="match status" value="1"/>
</dbReference>
<organism evidence="3 4">
    <name type="scientific">Pseudomonas cichorii</name>
    <dbReference type="NCBI Taxonomy" id="36746"/>
    <lineage>
        <taxon>Bacteria</taxon>
        <taxon>Pseudomonadati</taxon>
        <taxon>Pseudomonadota</taxon>
        <taxon>Gammaproteobacteria</taxon>
        <taxon>Pseudomonadales</taxon>
        <taxon>Pseudomonadaceae</taxon>
        <taxon>Pseudomonas</taxon>
    </lineage>
</organism>
<evidence type="ECO:0000256" key="1">
    <source>
        <dbReference type="ARBA" id="ARBA00007553"/>
    </source>
</evidence>
<reference evidence="3 4" key="1">
    <citation type="submission" date="2018-08" db="EMBL/GenBank/DDBJ databases">
        <title>Recombination of ecologically and evolutionarily significant loci maintains genetic cohesion in the Pseudomonas syringae species complex.</title>
        <authorList>
            <person name="Dillon M."/>
            <person name="Thakur S."/>
            <person name="Almeida R.N.D."/>
            <person name="Weir B.S."/>
            <person name="Guttman D.S."/>
        </authorList>
    </citation>
    <scope>NUCLEOTIDE SEQUENCE [LARGE SCALE GENOMIC DNA]</scope>
    <source>
        <strain evidence="3 4">ICMP 6917</strain>
    </source>
</reference>
<dbReference type="SMART" id="SM00644">
    <property type="entry name" value="Ami_2"/>
    <property type="match status" value="1"/>
</dbReference>
<dbReference type="EMBL" id="RBRY01000052">
    <property type="protein sequence ID" value="RMR60005.1"/>
    <property type="molecule type" value="Genomic_DNA"/>
</dbReference>
<dbReference type="Pfam" id="PF01510">
    <property type="entry name" value="Amidase_2"/>
    <property type="match status" value="1"/>
</dbReference>
<dbReference type="Proteomes" id="UP000278332">
    <property type="component" value="Unassembled WGS sequence"/>
</dbReference>
<dbReference type="InterPro" id="IPR015510">
    <property type="entry name" value="PGRP"/>
</dbReference>
<dbReference type="AlphaFoldDB" id="A0A3M4W7F1"/>
<dbReference type="InterPro" id="IPR006619">
    <property type="entry name" value="PGRP_domain_met/bac"/>
</dbReference>
<dbReference type="InterPro" id="IPR002502">
    <property type="entry name" value="Amidase_domain"/>
</dbReference>
<gene>
    <name evidence="3" type="ORF">ALP84_01351</name>
</gene>
<dbReference type="Gene3D" id="3.40.80.10">
    <property type="entry name" value="Peptidoglycan recognition protein-like"/>
    <property type="match status" value="1"/>
</dbReference>
<dbReference type="InterPro" id="IPR018247">
    <property type="entry name" value="EF_Hand_1_Ca_BS"/>
</dbReference>
<accession>A0A3M4W7F1</accession>